<accession>A0A177B2U1</accession>
<evidence type="ECO:0000313" key="3">
    <source>
        <dbReference type="EMBL" id="OAF68589.1"/>
    </source>
</evidence>
<dbReference type="Proteomes" id="UP000078046">
    <property type="component" value="Unassembled WGS sequence"/>
</dbReference>
<evidence type="ECO:0000313" key="4">
    <source>
        <dbReference type="Proteomes" id="UP000078046"/>
    </source>
</evidence>
<reference evidence="3 4" key="1">
    <citation type="submission" date="2016-04" db="EMBL/GenBank/DDBJ databases">
        <title>The genome of Intoshia linei affirms orthonectids as highly simplified spiralians.</title>
        <authorList>
            <person name="Mikhailov K.V."/>
            <person name="Slusarev G.S."/>
            <person name="Nikitin M.A."/>
            <person name="Logacheva M.D."/>
            <person name="Penin A."/>
            <person name="Aleoshin V."/>
            <person name="Panchin Y.V."/>
        </authorList>
    </citation>
    <scope>NUCLEOTIDE SEQUENCE [LARGE SCALE GENOMIC DNA]</scope>
    <source>
        <strain evidence="3">Intl2013</strain>
        <tissue evidence="3">Whole animal</tissue>
    </source>
</reference>
<dbReference type="EMBL" id="LWCA01000420">
    <property type="protein sequence ID" value="OAF68589.1"/>
    <property type="molecule type" value="Genomic_DNA"/>
</dbReference>
<keyword evidence="4" id="KW-1185">Reference proteome</keyword>
<evidence type="ECO:0000256" key="2">
    <source>
        <dbReference type="SAM" id="MobiDB-lite"/>
    </source>
</evidence>
<name>A0A177B2U1_9BILA</name>
<proteinExistence type="predicted"/>
<feature type="coiled-coil region" evidence="1">
    <location>
        <begin position="586"/>
        <end position="623"/>
    </location>
</feature>
<feature type="compositionally biased region" description="Polar residues" evidence="2">
    <location>
        <begin position="104"/>
        <end position="113"/>
    </location>
</feature>
<keyword evidence="1" id="KW-0175">Coiled coil</keyword>
<comment type="caution">
    <text evidence="3">The sequence shown here is derived from an EMBL/GenBank/DDBJ whole genome shotgun (WGS) entry which is preliminary data.</text>
</comment>
<protein>
    <submittedName>
        <fullName evidence="3">Uncharacterized protein</fullName>
    </submittedName>
</protein>
<feature type="region of interest" description="Disordered" evidence="2">
    <location>
        <begin position="1"/>
        <end position="28"/>
    </location>
</feature>
<dbReference type="AlphaFoldDB" id="A0A177B2U1"/>
<sequence length="761" mass="87929">MNFVNEKKIISTAPPLPPRKKSFSRKEKMPLPKKIVKLEKCDKHIANYIGKVGKMNSFSEKKESKIMKLFRMKRSCFKNEQPTSVYKFRPLPQIPQDENESKSKLSPNASFTEGGTLKPENYAEQLRIAAKLQQQTGLLKIGNTCVNPELSMLPEENYSILPNSILLNSHKSNLKNEYNLKSQSVENWGSIYADSFCSEPPPSINLKKCKSKLYSKYKSSRLCSTPKFPTPVLYCKQNSLVIANNFKQTITNQNVESTDNQCRTNGDYTETNKSIINNKYMDFVSNLKSNYKSDKISKSKSHVSISLDLEKTVVTKIAKYTSDLNLNYTKNVQSIYDKMIFRSLSKPPALPPETNRSSVKSFVSAFENLSNTNLNESTLDKPNITPLRNSSIKFKPVEKENSLKNRHLSLLESTIVHFKTDSDEKPRNSTADMISNLTTKKVKFYPEPKKTKEMIQSVESGINSVISSSSFDKSIVDDLKHLQLNDTHEHSFIIDPANTCPVNNKICFNHEIQFNLPQNIFQFIFENCQNYTFNFGELLTCLVNLDENPNHELLDKLSVFKEWNFIKNFREDLLKSAISIKKPEPSEINQNEIEKLEKLVESLREKQKEIVQKKETVKKSIKNQYFTIKTICEDNGERFTTYFQSISQNIKLMATLVNKICKLMYSCNSLLFTSQAFLFDNFETEILEKFDQLLLELTDSLQLKFDFDWNFTQYMEKFSSKLAPLEKKKIKQLIEINLIISIQENHYKNYTNWVQEIINMG</sequence>
<organism evidence="3 4">
    <name type="scientific">Intoshia linei</name>
    <dbReference type="NCBI Taxonomy" id="1819745"/>
    <lineage>
        <taxon>Eukaryota</taxon>
        <taxon>Metazoa</taxon>
        <taxon>Spiralia</taxon>
        <taxon>Lophotrochozoa</taxon>
        <taxon>Mesozoa</taxon>
        <taxon>Orthonectida</taxon>
        <taxon>Rhopaluridae</taxon>
        <taxon>Intoshia</taxon>
    </lineage>
</organism>
<evidence type="ECO:0000256" key="1">
    <source>
        <dbReference type="SAM" id="Coils"/>
    </source>
</evidence>
<gene>
    <name evidence="3" type="ORF">A3Q56_03686</name>
</gene>
<feature type="region of interest" description="Disordered" evidence="2">
    <location>
        <begin position="87"/>
        <end position="116"/>
    </location>
</feature>